<dbReference type="Ensembl" id="ENSSFOT00015050355.1">
    <property type="protein sequence ID" value="ENSSFOP00015075797.1"/>
    <property type="gene ID" value="ENSSFOG00015025706.1"/>
</dbReference>
<reference evidence="3" key="3">
    <citation type="submission" date="2025-09" db="UniProtKB">
        <authorList>
            <consortium name="Ensembl"/>
        </authorList>
    </citation>
    <scope>IDENTIFICATION</scope>
</reference>
<dbReference type="InterPro" id="IPR052688">
    <property type="entry name" value="Gamma-glutamyltransfase"/>
</dbReference>
<reference evidence="3" key="2">
    <citation type="submission" date="2025-08" db="UniProtKB">
        <authorList>
            <consortium name="Ensembl"/>
        </authorList>
    </citation>
    <scope>IDENTIFICATION</scope>
</reference>
<dbReference type="InterPro" id="IPR043137">
    <property type="entry name" value="GGT_ssub_C"/>
</dbReference>
<dbReference type="PANTHER" id="PTHR47278:SF1">
    <property type="entry name" value="GLUTATHIONE HYDROLASE 6"/>
    <property type="match status" value="1"/>
</dbReference>
<evidence type="ECO:0000256" key="2">
    <source>
        <dbReference type="SAM" id="Phobius"/>
    </source>
</evidence>
<keyword evidence="4" id="KW-1185">Reference proteome</keyword>
<keyword evidence="2" id="KW-0812">Transmembrane</keyword>
<dbReference type="OrthoDB" id="1081007at2759"/>
<dbReference type="Pfam" id="PF01019">
    <property type="entry name" value="G_glu_transpept"/>
    <property type="match status" value="2"/>
</dbReference>
<feature type="transmembrane region" description="Helical" evidence="2">
    <location>
        <begin position="13"/>
        <end position="37"/>
    </location>
</feature>
<dbReference type="PRINTS" id="PR01210">
    <property type="entry name" value="GGTRANSPTASE"/>
</dbReference>
<keyword evidence="2" id="KW-1133">Transmembrane helix</keyword>
<sequence>SGSFHKRNPRRELWLRVAVAAVLLAVSLGFVVCEWYGCLSADASLEGAVCSEAGREVLEDGGNVVDAGMAALLCLGVVHPHAAGVGKNICNVLFKEYSLSQCYFRIRTTCTGSPLITYGVPATLQGIRRLHSLYGRSNWEKLFVKAIKLAKEGFHIDDTLALALKSNELRICQSALRDLFCDRNGSVKAPGSIVTNRKLSELLQSAGANDSLLPESLGMKLAVDLPSAAQQAFVKNIQRCGVEIREPFTIEEEGYSVFTASSELFSSIISETVKRHSAQNASFWGDASDYTNVSIYVSLFNTAKLVYNNFLGNQSLGGLPVSNMVSSHIGVLDNSGNILIVSTSLNSSFGAAQVLPSTGVLLSDFVLDPAADLAQWSCASIVKLRQTDKEDDDDSEDALGVGVTGGFSAPFIAAQIIINRLILGKSISEAVISPLLHVEMVSPESLSACISVVSNTEWATSPTPASQYTGLDCPCHCTTQPMLMGQDTSTKHSGDGQWWLLL</sequence>
<evidence type="ECO:0000256" key="1">
    <source>
        <dbReference type="ARBA" id="ARBA00009381"/>
    </source>
</evidence>
<dbReference type="InterPro" id="IPR029055">
    <property type="entry name" value="Ntn_hydrolases_N"/>
</dbReference>
<comment type="similarity">
    <text evidence="1">Belongs to the gamma-glutamyltransferase family.</text>
</comment>
<dbReference type="Proteomes" id="UP000694397">
    <property type="component" value="Chromosome 17"/>
</dbReference>
<organism evidence="3 4">
    <name type="scientific">Scleropages formosus</name>
    <name type="common">Asian bonytongue</name>
    <name type="synonym">Osteoglossum formosum</name>
    <dbReference type="NCBI Taxonomy" id="113540"/>
    <lineage>
        <taxon>Eukaryota</taxon>
        <taxon>Metazoa</taxon>
        <taxon>Chordata</taxon>
        <taxon>Craniata</taxon>
        <taxon>Vertebrata</taxon>
        <taxon>Euteleostomi</taxon>
        <taxon>Actinopterygii</taxon>
        <taxon>Neopterygii</taxon>
        <taxon>Teleostei</taxon>
        <taxon>Osteoglossocephala</taxon>
        <taxon>Osteoglossomorpha</taxon>
        <taxon>Osteoglossiformes</taxon>
        <taxon>Osteoglossidae</taxon>
        <taxon>Scleropages</taxon>
    </lineage>
</organism>
<keyword evidence="2" id="KW-0472">Membrane</keyword>
<evidence type="ECO:0000313" key="3">
    <source>
        <dbReference type="Ensembl" id="ENSSFOP00015075797.1"/>
    </source>
</evidence>
<dbReference type="AlphaFoldDB" id="A0A8C9WFZ0"/>
<dbReference type="SUPFAM" id="SSF56235">
    <property type="entry name" value="N-terminal nucleophile aminohydrolases (Ntn hydrolases)"/>
    <property type="match status" value="1"/>
</dbReference>
<reference evidence="3 4" key="1">
    <citation type="submission" date="2019-04" db="EMBL/GenBank/DDBJ databases">
        <authorList>
            <consortium name="Wellcome Sanger Institute Data Sharing"/>
        </authorList>
    </citation>
    <scope>NUCLEOTIDE SEQUENCE [LARGE SCALE GENOMIC DNA]</scope>
</reference>
<dbReference type="GO" id="GO:0070062">
    <property type="term" value="C:extracellular exosome"/>
    <property type="evidence" value="ECO:0007669"/>
    <property type="project" value="TreeGrafter"/>
</dbReference>
<protein>
    <submittedName>
        <fullName evidence="3">Uncharacterized protein</fullName>
    </submittedName>
</protein>
<name>A0A8C9WFZ0_SCLFO</name>
<accession>A0A8C9WFZ0</accession>
<dbReference type="Gene3D" id="3.60.20.40">
    <property type="match status" value="1"/>
</dbReference>
<evidence type="ECO:0000313" key="4">
    <source>
        <dbReference type="Proteomes" id="UP000694397"/>
    </source>
</evidence>
<dbReference type="PANTHER" id="PTHR47278">
    <property type="entry name" value="GLUTATHIONE HYDROLASE 6"/>
    <property type="match status" value="1"/>
</dbReference>
<dbReference type="GeneTree" id="ENSGT00940000161883"/>
<proteinExistence type="inferred from homology"/>